<evidence type="ECO:0000259" key="3">
    <source>
        <dbReference type="PROSITE" id="PS50206"/>
    </source>
</evidence>
<feature type="compositionally biased region" description="Low complexity" evidence="2">
    <location>
        <begin position="757"/>
        <end position="789"/>
    </location>
</feature>
<dbReference type="PROSITE" id="PS50235">
    <property type="entry name" value="USP_3"/>
    <property type="match status" value="1"/>
</dbReference>
<feature type="region of interest" description="Disordered" evidence="2">
    <location>
        <begin position="252"/>
        <end position="327"/>
    </location>
</feature>
<dbReference type="PANTHER" id="PTHR21646:SF74">
    <property type="entry name" value="UBIQUITIN CARBOXYL-TERMINAL HYDROLASE 19"/>
    <property type="match status" value="1"/>
</dbReference>
<protein>
    <recommendedName>
        <fullName evidence="7">USP domain-containing protein</fullName>
    </recommendedName>
</protein>
<feature type="region of interest" description="Disordered" evidence="2">
    <location>
        <begin position="573"/>
        <end position="605"/>
    </location>
</feature>
<dbReference type="Pfam" id="PF00443">
    <property type="entry name" value="UCH"/>
    <property type="match status" value="1"/>
</dbReference>
<reference evidence="5 6" key="1">
    <citation type="submission" date="2017-06" db="EMBL/GenBank/DDBJ databases">
        <title>Ant-infecting Ophiocordyceps genomes reveal a high diversity of potential behavioral manipulation genes and a possible major role for enterotoxins.</title>
        <authorList>
            <person name="De Bekker C."/>
            <person name="Evans H.C."/>
            <person name="Brachmann A."/>
            <person name="Hughes D.P."/>
        </authorList>
    </citation>
    <scope>NUCLEOTIDE SEQUENCE [LARGE SCALE GENOMIC DNA]</scope>
    <source>
        <strain evidence="5 6">Map16</strain>
    </source>
</reference>
<feature type="compositionally biased region" description="Pro residues" evidence="2">
    <location>
        <begin position="790"/>
        <end position="800"/>
    </location>
</feature>
<dbReference type="InterPro" id="IPR001394">
    <property type="entry name" value="Peptidase_C19_UCH"/>
</dbReference>
<feature type="region of interest" description="Disordered" evidence="2">
    <location>
        <begin position="1"/>
        <end position="27"/>
    </location>
</feature>
<dbReference type="InterPro" id="IPR038765">
    <property type="entry name" value="Papain-like_cys_pep_sf"/>
</dbReference>
<dbReference type="Gene3D" id="3.90.70.10">
    <property type="entry name" value="Cysteine proteinases"/>
    <property type="match status" value="1"/>
</dbReference>
<dbReference type="SUPFAM" id="SSF52821">
    <property type="entry name" value="Rhodanese/Cell cycle control phosphatase"/>
    <property type="match status" value="1"/>
</dbReference>
<feature type="region of interest" description="Disordered" evidence="2">
    <location>
        <begin position="538"/>
        <end position="560"/>
    </location>
</feature>
<dbReference type="GO" id="GO:0004843">
    <property type="term" value="F:cysteine-type deubiquitinase activity"/>
    <property type="evidence" value="ECO:0007669"/>
    <property type="project" value="InterPro"/>
</dbReference>
<feature type="region of interest" description="Disordered" evidence="2">
    <location>
        <begin position="749"/>
        <end position="811"/>
    </location>
</feature>
<dbReference type="GO" id="GO:0016579">
    <property type="term" value="P:protein deubiquitination"/>
    <property type="evidence" value="ECO:0007669"/>
    <property type="project" value="InterPro"/>
</dbReference>
<dbReference type="InterPro" id="IPR001763">
    <property type="entry name" value="Rhodanese-like_dom"/>
</dbReference>
<proteinExistence type="inferred from homology"/>
<evidence type="ECO:0000313" key="5">
    <source>
        <dbReference type="EMBL" id="PHH69534.1"/>
    </source>
</evidence>
<dbReference type="OrthoDB" id="292964at2759"/>
<evidence type="ECO:0000256" key="1">
    <source>
        <dbReference type="ARBA" id="ARBA00009085"/>
    </source>
</evidence>
<feature type="domain" description="Rhodanese" evidence="3">
    <location>
        <begin position="351"/>
        <end position="475"/>
    </location>
</feature>
<sequence>MATDASYGLPPAYDGPGPRSPPTPVAPLPHIDDLVAIPTDVGTNASIKRLLDMAQTALRQADISRDLNRPAIALKEYIRASVIAIQIISNHKDYPGLRTDHGESARVYNALLRRISQQNDAYESIKRDIIDDNKRSGVQPTARRPMSPIKRHADPINGRVLANGSPSSKVKPLVHPKPHALAGNILPGRGRGVSNGATLDLAARFANLRGPQSSPGQDPRIKTYPIPTQRPAGPREMPETQKLNLDTDAATESALPKVPDAIYSPARGSVSSEAARLQTSTPRGLYSRPGSSVSSPQHAVGDMSPSLMSPSMPSPSMTSPRTTGEPPLPLSAGDGITAEQLVEVMRGDWSILLIDIRSREDFNEGHIMSSSIICIEPSILLRDDISSEEISESLVLSPSPEQALFEKRDSCDLVIFYDQDSRQVMQSPKNADEQVMLSLHRALVHLNYGRDLKRPPRLLVGGLTAWADLVGPLALQSGSTSTARYKRNGIVHRRGSKYIVTSLQPADVKAWETTLEKDAATRPSFPRTGEEFLRFPALSTQQQQSMSSSSSPPSSEYGLMHKFGSLNQLPAPPARPCAAVKRPSHSGLSQGDDGHEPFGDAGAMAAPPRLPARSKKAMEQLAGGVVKAYTGLNNPRNWCYANSTLQSLLASPGFGHELADAGAMARYVVPRKQGETIDQPQLMMRIISNLFQWMSTGNFETLKAQTLMDYSRHLCKSSDPQSQFGGPEQQDAQEFMSFIMEQIHDETNAHRNRSGQPPNTGATTPPSTAPSSTATGEASSSPPSNACPAIPAPTPSPPLAGCPSPSVPAAT</sequence>
<dbReference type="InterPro" id="IPR036873">
    <property type="entry name" value="Rhodanese-like_dom_sf"/>
</dbReference>
<keyword evidence="6" id="KW-1185">Reference proteome</keyword>
<dbReference type="SUPFAM" id="SSF54001">
    <property type="entry name" value="Cysteine proteinases"/>
    <property type="match status" value="1"/>
</dbReference>
<dbReference type="PROSITE" id="PS50206">
    <property type="entry name" value="RHODANESE_3"/>
    <property type="match status" value="1"/>
</dbReference>
<feature type="compositionally biased region" description="Polar residues" evidence="2">
    <location>
        <begin position="269"/>
        <end position="282"/>
    </location>
</feature>
<dbReference type="SMART" id="SM00450">
    <property type="entry name" value="RHOD"/>
    <property type="match status" value="1"/>
</dbReference>
<dbReference type="InterPro" id="IPR028889">
    <property type="entry name" value="USP"/>
</dbReference>
<feature type="domain" description="USP" evidence="4">
    <location>
        <begin position="630"/>
        <end position="811"/>
    </location>
</feature>
<comment type="caution">
    <text evidence="5">The sequence shown here is derived from an EMBL/GenBank/DDBJ whole genome shotgun (WGS) entry which is preliminary data.</text>
</comment>
<feature type="compositionally biased region" description="Low complexity" evidence="2">
    <location>
        <begin position="539"/>
        <end position="555"/>
    </location>
</feature>
<dbReference type="PANTHER" id="PTHR21646">
    <property type="entry name" value="UBIQUITIN CARBOXYL-TERMINAL HYDROLASE"/>
    <property type="match status" value="1"/>
</dbReference>
<dbReference type="InterPro" id="IPR050185">
    <property type="entry name" value="Ub_carboxyl-term_hydrolase"/>
</dbReference>
<evidence type="ECO:0000256" key="2">
    <source>
        <dbReference type="SAM" id="MobiDB-lite"/>
    </source>
</evidence>
<dbReference type="Proteomes" id="UP000226431">
    <property type="component" value="Unassembled WGS sequence"/>
</dbReference>
<dbReference type="AlphaFoldDB" id="A0A2C5YR84"/>
<feature type="region of interest" description="Disordered" evidence="2">
    <location>
        <begin position="208"/>
        <end position="239"/>
    </location>
</feature>
<dbReference type="STRING" id="2004952.A0A2C5YR84"/>
<feature type="compositionally biased region" description="Pro residues" evidence="2">
    <location>
        <begin position="18"/>
        <end position="27"/>
    </location>
</feature>
<dbReference type="EMBL" id="NJES01000748">
    <property type="protein sequence ID" value="PHH69534.1"/>
    <property type="molecule type" value="Genomic_DNA"/>
</dbReference>
<accession>A0A2C5YR84</accession>
<name>A0A2C5YR84_9HYPO</name>
<evidence type="ECO:0008006" key="7">
    <source>
        <dbReference type="Google" id="ProtNLM"/>
    </source>
</evidence>
<evidence type="ECO:0000259" key="4">
    <source>
        <dbReference type="PROSITE" id="PS50235"/>
    </source>
</evidence>
<dbReference type="Pfam" id="PF00581">
    <property type="entry name" value="Rhodanese"/>
    <property type="match status" value="1"/>
</dbReference>
<feature type="compositionally biased region" description="Low complexity" evidence="2">
    <location>
        <begin position="303"/>
        <end position="320"/>
    </location>
</feature>
<evidence type="ECO:0000313" key="6">
    <source>
        <dbReference type="Proteomes" id="UP000226431"/>
    </source>
</evidence>
<organism evidence="5 6">
    <name type="scientific">Ophiocordyceps camponoti-rufipedis</name>
    <dbReference type="NCBI Taxonomy" id="2004952"/>
    <lineage>
        <taxon>Eukaryota</taxon>
        <taxon>Fungi</taxon>
        <taxon>Dikarya</taxon>
        <taxon>Ascomycota</taxon>
        <taxon>Pezizomycotina</taxon>
        <taxon>Sordariomycetes</taxon>
        <taxon>Hypocreomycetidae</taxon>
        <taxon>Hypocreales</taxon>
        <taxon>Ophiocordycipitaceae</taxon>
        <taxon>Ophiocordyceps</taxon>
    </lineage>
</organism>
<gene>
    <name evidence="5" type="ORF">CDD80_6660</name>
</gene>
<dbReference type="Gene3D" id="3.40.250.10">
    <property type="entry name" value="Rhodanese-like domain"/>
    <property type="match status" value="1"/>
</dbReference>
<comment type="similarity">
    <text evidence="1">Belongs to the peptidase C19 family.</text>
</comment>